<evidence type="ECO:0000256" key="1">
    <source>
        <dbReference type="SAM" id="SignalP"/>
    </source>
</evidence>
<protein>
    <submittedName>
        <fullName evidence="3">Glycerophosphodiester phosphodiesterase</fullName>
    </submittedName>
</protein>
<evidence type="ECO:0000259" key="2">
    <source>
        <dbReference type="PROSITE" id="PS51704"/>
    </source>
</evidence>
<dbReference type="InterPro" id="IPR030395">
    <property type="entry name" value="GP_PDE_dom"/>
</dbReference>
<dbReference type="PANTHER" id="PTHR46211:SF14">
    <property type="entry name" value="GLYCEROPHOSPHODIESTER PHOSPHODIESTERASE"/>
    <property type="match status" value="1"/>
</dbReference>
<dbReference type="AlphaFoldDB" id="A0A562ZG41"/>
<dbReference type="SUPFAM" id="SSF51695">
    <property type="entry name" value="PLC-like phosphodiesterases"/>
    <property type="match status" value="1"/>
</dbReference>
<feature type="domain" description="GP-PDE" evidence="2">
    <location>
        <begin position="36"/>
        <end position="327"/>
    </location>
</feature>
<comment type="caution">
    <text evidence="3">The sequence shown here is derived from an EMBL/GenBank/DDBJ whole genome shotgun (WGS) entry which is preliminary data.</text>
</comment>
<sequence length="342" mass="36829">MHNRRTLLALAGAAALPFGAIAQPVTQPITVPPPVFDLQGHRGARALLPENSLAGFALALELGVNTLELDIAITKDGVLVITHDRGINVDITRGPDGQFLSGKGPAVKDLTFEEVQRFDVGRIRPGTKYASDFAEQKPLDGTRIPKLSDLFDMVKKSGNDKVRFAIETKLSPLAPEETLPPEAFARAVIAEIRKAGMQNRSAVISFDWRTLQVVQKEAPEIQTGYITIQTANSNTVGRDHFTASPWTAGFKLGDHGGSLPRTIKAAGGHTWSSFHGDLNPALVKEAQSLGLKVLAWTVNAPARIVQILDMGVDGIVTDRPDLVRAEMQKRGMPLPAPAPVAR</sequence>
<gene>
    <name evidence="3" type="ORF">FN976_25780</name>
</gene>
<dbReference type="InterPro" id="IPR017946">
    <property type="entry name" value="PLC-like_Pdiesterase_TIM-brl"/>
</dbReference>
<dbReference type="CDD" id="cd08567">
    <property type="entry name" value="GDPD_SpGDE_like"/>
    <property type="match status" value="1"/>
</dbReference>
<dbReference type="PROSITE" id="PS51704">
    <property type="entry name" value="GP_PDE"/>
    <property type="match status" value="1"/>
</dbReference>
<dbReference type="GO" id="GO:0006629">
    <property type="term" value="P:lipid metabolic process"/>
    <property type="evidence" value="ECO:0007669"/>
    <property type="project" value="InterPro"/>
</dbReference>
<dbReference type="Pfam" id="PF03009">
    <property type="entry name" value="GDPD"/>
    <property type="match status" value="1"/>
</dbReference>
<evidence type="ECO:0000313" key="3">
    <source>
        <dbReference type="EMBL" id="TWO66948.1"/>
    </source>
</evidence>
<dbReference type="EMBL" id="VOBQ01000024">
    <property type="protein sequence ID" value="TWO66948.1"/>
    <property type="molecule type" value="Genomic_DNA"/>
</dbReference>
<evidence type="ECO:0000313" key="4">
    <source>
        <dbReference type="Proteomes" id="UP000318199"/>
    </source>
</evidence>
<feature type="signal peptide" evidence="1">
    <location>
        <begin position="1"/>
        <end position="22"/>
    </location>
</feature>
<dbReference type="PANTHER" id="PTHR46211">
    <property type="entry name" value="GLYCEROPHOSPHORYL DIESTER PHOSPHODIESTERASE"/>
    <property type="match status" value="1"/>
</dbReference>
<name>A0A562ZG41_9BURK</name>
<accession>A0A562ZG41</accession>
<keyword evidence="1" id="KW-0732">Signal</keyword>
<reference evidence="3 4" key="1">
    <citation type="submission" date="2019-07" db="EMBL/GenBank/DDBJ databases">
        <title>Caenimonas sedimenti sp. nov., isolated from activated sludge.</title>
        <authorList>
            <person name="Xu J."/>
        </authorList>
    </citation>
    <scope>NUCLEOTIDE SEQUENCE [LARGE SCALE GENOMIC DNA]</scope>
    <source>
        <strain evidence="3 4">HX-9-20</strain>
    </source>
</reference>
<dbReference type="Proteomes" id="UP000318199">
    <property type="component" value="Unassembled WGS sequence"/>
</dbReference>
<dbReference type="Gene3D" id="3.20.20.190">
    <property type="entry name" value="Phosphatidylinositol (PI) phosphodiesterase"/>
    <property type="match status" value="1"/>
</dbReference>
<organism evidence="3 4">
    <name type="scientific">Caenimonas sedimenti</name>
    <dbReference type="NCBI Taxonomy" id="2596921"/>
    <lineage>
        <taxon>Bacteria</taxon>
        <taxon>Pseudomonadati</taxon>
        <taxon>Pseudomonadota</taxon>
        <taxon>Betaproteobacteria</taxon>
        <taxon>Burkholderiales</taxon>
        <taxon>Comamonadaceae</taxon>
        <taxon>Caenimonas</taxon>
    </lineage>
</organism>
<dbReference type="OrthoDB" id="9795622at2"/>
<proteinExistence type="predicted"/>
<keyword evidence="4" id="KW-1185">Reference proteome</keyword>
<feature type="chain" id="PRO_5022048374" evidence="1">
    <location>
        <begin position="23"/>
        <end position="342"/>
    </location>
</feature>
<dbReference type="RefSeq" id="WP_145896372.1">
    <property type="nucleotide sequence ID" value="NZ_VOBQ01000024.1"/>
</dbReference>
<dbReference type="GO" id="GO:0008081">
    <property type="term" value="F:phosphoric diester hydrolase activity"/>
    <property type="evidence" value="ECO:0007669"/>
    <property type="project" value="InterPro"/>
</dbReference>